<dbReference type="EMBL" id="FPCH01000002">
    <property type="protein sequence ID" value="SFV33132.1"/>
    <property type="molecule type" value="Genomic_DNA"/>
</dbReference>
<protein>
    <submittedName>
        <fullName evidence="5">Nucleotide-binding universal stress protein, UspA family</fullName>
    </submittedName>
</protein>
<comment type="similarity">
    <text evidence="1">Belongs to the universal stress protein A family.</text>
</comment>
<evidence type="ECO:0000256" key="1">
    <source>
        <dbReference type="ARBA" id="ARBA00008791"/>
    </source>
</evidence>
<dbReference type="CDD" id="cd00293">
    <property type="entry name" value="USP-like"/>
    <property type="match status" value="2"/>
</dbReference>
<dbReference type="GO" id="GO:0005524">
    <property type="term" value="F:ATP binding"/>
    <property type="evidence" value="ECO:0007669"/>
    <property type="project" value="UniProtKB-KW"/>
</dbReference>
<proteinExistence type="inferred from homology"/>
<dbReference type="InterPro" id="IPR006015">
    <property type="entry name" value="Universal_stress_UspA"/>
</dbReference>
<dbReference type="RefSeq" id="WP_092867273.1">
    <property type="nucleotide sequence ID" value="NZ_FPCH01000002.1"/>
</dbReference>
<keyword evidence="6" id="KW-1185">Reference proteome</keyword>
<dbReference type="AlphaFoldDB" id="A0A1I7NEN8"/>
<dbReference type="PANTHER" id="PTHR46268">
    <property type="entry name" value="STRESS RESPONSE PROTEIN NHAX"/>
    <property type="match status" value="1"/>
</dbReference>
<feature type="domain" description="UspA" evidence="4">
    <location>
        <begin position="138"/>
        <end position="281"/>
    </location>
</feature>
<evidence type="ECO:0000259" key="4">
    <source>
        <dbReference type="Pfam" id="PF00582"/>
    </source>
</evidence>
<sequence length="287" mass="30813">MKRILAATDFSTRAHRAIRQAAVLARQSGAELTLLHIVDEEPEALVALEVAESRKILDEQIASIPELRDVQCHPSVAIGAPHDAIMKVATAVNANLIVMGCHRKQLLRDVFVGTTIERVIRTGTWPVLMVNSEAAQAYGSVLIALDLSDTSTNALSCASALGILDDARVTVVHAFDAIAKSKLAFADVTDERISAYVETEQQRATSELQGYLTSRSFDAARCSYYVAEGDPVPVISKAVDAIGPELLVVGTHGRSGVAKMLLGSVAEQLLRTMELDILAVPRRSMAS</sequence>
<dbReference type="SUPFAM" id="SSF52402">
    <property type="entry name" value="Adenine nucleotide alpha hydrolases-like"/>
    <property type="match status" value="2"/>
</dbReference>
<dbReference type="PRINTS" id="PR01438">
    <property type="entry name" value="UNVRSLSTRESS"/>
</dbReference>
<evidence type="ECO:0000256" key="2">
    <source>
        <dbReference type="ARBA" id="ARBA00022741"/>
    </source>
</evidence>
<organism evidence="5 6">
    <name type="scientific">Hyphomicrobium facile</name>
    <dbReference type="NCBI Taxonomy" id="51670"/>
    <lineage>
        <taxon>Bacteria</taxon>
        <taxon>Pseudomonadati</taxon>
        <taxon>Pseudomonadota</taxon>
        <taxon>Alphaproteobacteria</taxon>
        <taxon>Hyphomicrobiales</taxon>
        <taxon>Hyphomicrobiaceae</taxon>
        <taxon>Hyphomicrobium</taxon>
    </lineage>
</organism>
<dbReference type="InterPro" id="IPR014729">
    <property type="entry name" value="Rossmann-like_a/b/a_fold"/>
</dbReference>
<dbReference type="Proteomes" id="UP000199423">
    <property type="component" value="Unassembled WGS sequence"/>
</dbReference>
<keyword evidence="3" id="KW-0067">ATP-binding</keyword>
<dbReference type="InterPro" id="IPR006016">
    <property type="entry name" value="UspA"/>
</dbReference>
<evidence type="ECO:0000313" key="6">
    <source>
        <dbReference type="Proteomes" id="UP000199423"/>
    </source>
</evidence>
<dbReference type="STRING" id="51670.SAMN04488557_1848"/>
<dbReference type="PANTHER" id="PTHR46268:SF27">
    <property type="entry name" value="UNIVERSAL STRESS PROTEIN RV2623"/>
    <property type="match status" value="1"/>
</dbReference>
<dbReference type="OrthoDB" id="5564966at2"/>
<name>A0A1I7NEN8_9HYPH</name>
<evidence type="ECO:0000313" key="5">
    <source>
        <dbReference type="EMBL" id="SFV33132.1"/>
    </source>
</evidence>
<accession>A0A1I7NEN8</accession>
<dbReference type="Pfam" id="PF00582">
    <property type="entry name" value="Usp"/>
    <property type="match status" value="2"/>
</dbReference>
<evidence type="ECO:0000256" key="3">
    <source>
        <dbReference type="ARBA" id="ARBA00022840"/>
    </source>
</evidence>
<gene>
    <name evidence="5" type="ORF">SAMN04488557_1848</name>
</gene>
<reference evidence="6" key="1">
    <citation type="submission" date="2016-10" db="EMBL/GenBank/DDBJ databases">
        <authorList>
            <person name="Varghese N."/>
            <person name="Submissions S."/>
        </authorList>
    </citation>
    <scope>NUCLEOTIDE SEQUENCE [LARGE SCALE GENOMIC DNA]</scope>
    <source>
        <strain evidence="6">DSM 1565</strain>
    </source>
</reference>
<feature type="domain" description="UspA" evidence="4">
    <location>
        <begin position="1"/>
        <end position="130"/>
    </location>
</feature>
<keyword evidence="2" id="KW-0547">Nucleotide-binding</keyword>
<dbReference type="Gene3D" id="3.40.50.620">
    <property type="entry name" value="HUPs"/>
    <property type="match status" value="2"/>
</dbReference>